<dbReference type="InterPro" id="IPR046956">
    <property type="entry name" value="RLP23-like"/>
</dbReference>
<dbReference type="Pfam" id="PF00560">
    <property type="entry name" value="LRR_1"/>
    <property type="match status" value="4"/>
</dbReference>
<evidence type="ECO:0000256" key="3">
    <source>
        <dbReference type="ARBA" id="ARBA00022692"/>
    </source>
</evidence>
<evidence type="ECO:0000256" key="1">
    <source>
        <dbReference type="ARBA" id="ARBA00004479"/>
    </source>
</evidence>
<dbReference type="AlphaFoldDB" id="N1R4E9"/>
<dbReference type="InterPro" id="IPR001611">
    <property type="entry name" value="Leu-rich_rpt"/>
</dbReference>
<evidence type="ECO:0000313" key="9">
    <source>
        <dbReference type="EnsemblPlants" id="EMT33503"/>
    </source>
</evidence>
<evidence type="ECO:0000256" key="7">
    <source>
        <dbReference type="ARBA" id="ARBA00023136"/>
    </source>
</evidence>
<evidence type="ECO:0000256" key="2">
    <source>
        <dbReference type="ARBA" id="ARBA00022614"/>
    </source>
</evidence>
<dbReference type="SUPFAM" id="SSF52058">
    <property type="entry name" value="L domain-like"/>
    <property type="match status" value="1"/>
</dbReference>
<keyword evidence="8" id="KW-0325">Glycoprotein</keyword>
<evidence type="ECO:0000256" key="8">
    <source>
        <dbReference type="ARBA" id="ARBA00023180"/>
    </source>
</evidence>
<dbReference type="PANTHER" id="PTHR48061:SF45">
    <property type="entry name" value="LEUCINE-RICH REPEAT-CONTAINING N-TERMINAL PLANT-TYPE DOMAIN-CONTAINING PROTEIN"/>
    <property type="match status" value="1"/>
</dbReference>
<dbReference type="Gene3D" id="3.80.10.10">
    <property type="entry name" value="Ribonuclease Inhibitor"/>
    <property type="match status" value="1"/>
</dbReference>
<reference evidence="9" key="1">
    <citation type="submission" date="2015-06" db="UniProtKB">
        <authorList>
            <consortium name="EnsemblPlants"/>
        </authorList>
    </citation>
    <scope>IDENTIFICATION</scope>
</reference>
<evidence type="ECO:0000256" key="4">
    <source>
        <dbReference type="ARBA" id="ARBA00022729"/>
    </source>
</evidence>
<dbReference type="FunFam" id="3.80.10.10:FF:000041">
    <property type="entry name" value="LRR receptor-like serine/threonine-protein kinase ERECTA"/>
    <property type="match status" value="1"/>
</dbReference>
<evidence type="ECO:0000256" key="6">
    <source>
        <dbReference type="ARBA" id="ARBA00022989"/>
    </source>
</evidence>
<keyword evidence="7" id="KW-0472">Membrane</keyword>
<evidence type="ECO:0000256" key="5">
    <source>
        <dbReference type="ARBA" id="ARBA00022737"/>
    </source>
</evidence>
<keyword evidence="2" id="KW-0433">Leucine-rich repeat</keyword>
<keyword evidence="4" id="KW-0732">Signal</keyword>
<keyword evidence="6" id="KW-1133">Transmembrane helix</keyword>
<accession>N1R4E9</accession>
<dbReference type="EnsemblPlants" id="EMT33503">
    <property type="protein sequence ID" value="EMT33503"/>
    <property type="gene ID" value="F775_11623"/>
</dbReference>
<keyword evidence="3" id="KW-0812">Transmembrane</keyword>
<comment type="subcellular location">
    <subcellularLocation>
        <location evidence="1">Membrane</location>
        <topology evidence="1">Single-pass type I membrane protein</topology>
    </subcellularLocation>
</comment>
<protein>
    <submittedName>
        <fullName evidence="9">Phytosulfokine receptor 1</fullName>
    </submittedName>
</protein>
<dbReference type="GO" id="GO:0016020">
    <property type="term" value="C:membrane"/>
    <property type="evidence" value="ECO:0007669"/>
    <property type="project" value="UniProtKB-SubCell"/>
</dbReference>
<keyword evidence="5" id="KW-0677">Repeat</keyword>
<dbReference type="PANTHER" id="PTHR48061">
    <property type="entry name" value="LEUCINE-RICH REPEAT RECEPTOR PROTEIN KINASE EMS1-LIKE-RELATED"/>
    <property type="match status" value="1"/>
</dbReference>
<sequence>MAAIVMEMEEGKDHGGGFALDERGGGFALDERGRDRDKRTASKNANYCKNQGQVLDYSNNTFSSTMPNFTAYLGQTAYLKLSKNNISGSIPYSICDARKLEVLDLSHNNFNGLMPSCLIEGRSLAILNLRENDFEGTLPYYVNENCNLQTIGLHGNKFEGRLPRSLSTCVDMEVLDIGKNQMVDTFPSWLRRLSNLRVLVLRSNQFYGSLAYPPRDEKIREYFPKLQIIDISSNNFSGGLDAQWFKSLSSMMAKSNNTGYVLGRQMSHSSSYYHDTLAITYKGQYVTFEKILSTLTIVDFSNNALDGDIP</sequence>
<proteinExistence type="predicted"/>
<organism evidence="9">
    <name type="scientific">Aegilops tauschii</name>
    <name type="common">Tausch's goatgrass</name>
    <name type="synonym">Aegilops squarrosa</name>
    <dbReference type="NCBI Taxonomy" id="37682"/>
    <lineage>
        <taxon>Eukaryota</taxon>
        <taxon>Viridiplantae</taxon>
        <taxon>Streptophyta</taxon>
        <taxon>Embryophyta</taxon>
        <taxon>Tracheophyta</taxon>
        <taxon>Spermatophyta</taxon>
        <taxon>Magnoliopsida</taxon>
        <taxon>Liliopsida</taxon>
        <taxon>Poales</taxon>
        <taxon>Poaceae</taxon>
        <taxon>BOP clade</taxon>
        <taxon>Pooideae</taxon>
        <taxon>Triticodae</taxon>
        <taxon>Triticeae</taxon>
        <taxon>Triticinae</taxon>
        <taxon>Aegilops</taxon>
    </lineage>
</organism>
<dbReference type="InterPro" id="IPR032675">
    <property type="entry name" value="LRR_dom_sf"/>
</dbReference>
<name>N1R4E9_AEGTA</name>